<feature type="transmembrane region" description="Helical" evidence="10">
    <location>
        <begin position="204"/>
        <end position="229"/>
    </location>
</feature>
<evidence type="ECO:0000313" key="12">
    <source>
        <dbReference type="EMBL" id="KAL0270660.1"/>
    </source>
</evidence>
<dbReference type="GO" id="GO:0005000">
    <property type="term" value="F:vasopressin receptor activity"/>
    <property type="evidence" value="ECO:0007669"/>
    <property type="project" value="InterPro"/>
</dbReference>
<dbReference type="InterPro" id="IPR001817">
    <property type="entry name" value="Vasoprsn_rcpt"/>
</dbReference>
<keyword evidence="9 10" id="KW-0807">Transducer</keyword>
<evidence type="ECO:0000259" key="11">
    <source>
        <dbReference type="PROSITE" id="PS50262"/>
    </source>
</evidence>
<evidence type="ECO:0000256" key="4">
    <source>
        <dbReference type="ARBA" id="ARBA00022989"/>
    </source>
</evidence>
<evidence type="ECO:0000256" key="6">
    <source>
        <dbReference type="ARBA" id="ARBA00023136"/>
    </source>
</evidence>
<comment type="subcellular location">
    <subcellularLocation>
        <location evidence="1 10">Cell membrane</location>
        <topology evidence="1 10">Multi-pass membrane protein</topology>
    </subcellularLocation>
</comment>
<dbReference type="PROSITE" id="PS00237">
    <property type="entry name" value="G_PROTEIN_RECEP_F1_1"/>
    <property type="match status" value="1"/>
</dbReference>
<protein>
    <recommendedName>
        <fullName evidence="11">G-protein coupled receptors family 1 profile domain-containing protein</fullName>
    </recommendedName>
</protein>
<keyword evidence="4 10" id="KW-1133">Transmembrane helix</keyword>
<dbReference type="InterPro" id="IPR000276">
    <property type="entry name" value="GPCR_Rhodpsn"/>
</dbReference>
<keyword evidence="8 10" id="KW-0325">Glycoprotein</keyword>
<dbReference type="PROSITE" id="PS50262">
    <property type="entry name" value="G_PROTEIN_RECEP_F1_2"/>
    <property type="match status" value="1"/>
</dbReference>
<dbReference type="InterPro" id="IPR017452">
    <property type="entry name" value="GPCR_Rhodpsn_7TM"/>
</dbReference>
<keyword evidence="6 10" id="KW-0472">Membrane</keyword>
<evidence type="ECO:0000256" key="5">
    <source>
        <dbReference type="ARBA" id="ARBA00023040"/>
    </source>
</evidence>
<dbReference type="PANTHER" id="PTHR24241">
    <property type="entry name" value="NEUROPEPTIDE RECEPTOR-RELATED G-PROTEIN COUPLED RECEPTOR"/>
    <property type="match status" value="1"/>
</dbReference>
<comment type="similarity">
    <text evidence="10">Belongs to the G-protein coupled receptor 1 family. Vasopressin/oxytocin receptor subfamily.</text>
</comment>
<evidence type="ECO:0000256" key="2">
    <source>
        <dbReference type="ARBA" id="ARBA00022475"/>
    </source>
</evidence>
<keyword evidence="3 10" id="KW-0812">Transmembrane</keyword>
<dbReference type="PANTHER" id="PTHR24241:SF190">
    <property type="entry name" value="CARDIOACCELERATORY PEPTIDE RECEPTOR-LIKE PROTEIN"/>
    <property type="match status" value="1"/>
</dbReference>
<proteinExistence type="inferred from homology"/>
<feature type="transmembrane region" description="Helical" evidence="10">
    <location>
        <begin position="279"/>
        <end position="301"/>
    </location>
</feature>
<name>A0AAW2HLG2_9NEOP</name>
<feature type="transmembrane region" description="Helical" evidence="10">
    <location>
        <begin position="158"/>
        <end position="177"/>
    </location>
</feature>
<keyword evidence="5 10" id="KW-0297">G-protein coupled receptor</keyword>
<feature type="transmembrane region" description="Helical" evidence="10">
    <location>
        <begin position="316"/>
        <end position="337"/>
    </location>
</feature>
<feature type="domain" description="G-protein coupled receptors family 1 profile" evidence="11">
    <location>
        <begin position="58"/>
        <end position="332"/>
    </location>
</feature>
<dbReference type="PRINTS" id="PR00237">
    <property type="entry name" value="GPCRRHODOPSN"/>
</dbReference>
<evidence type="ECO:0000256" key="9">
    <source>
        <dbReference type="ARBA" id="ARBA00023224"/>
    </source>
</evidence>
<reference evidence="12" key="1">
    <citation type="journal article" date="2024" name="Gigascience">
        <title>Chromosome-level genome of the poultry shaft louse Menopon gallinae provides insight into the host-switching and adaptive evolution of parasitic lice.</title>
        <authorList>
            <person name="Xu Y."/>
            <person name="Ma L."/>
            <person name="Liu S."/>
            <person name="Liang Y."/>
            <person name="Liu Q."/>
            <person name="He Z."/>
            <person name="Tian L."/>
            <person name="Duan Y."/>
            <person name="Cai W."/>
            <person name="Li H."/>
            <person name="Song F."/>
        </authorList>
    </citation>
    <scope>NUCLEOTIDE SEQUENCE</scope>
    <source>
        <strain evidence="12">Cailab_2023a</strain>
    </source>
</reference>
<feature type="transmembrane region" description="Helical" evidence="10">
    <location>
        <begin position="45"/>
        <end position="67"/>
    </location>
</feature>
<organism evidence="12">
    <name type="scientific">Menopon gallinae</name>
    <name type="common">poultry shaft louse</name>
    <dbReference type="NCBI Taxonomy" id="328185"/>
    <lineage>
        <taxon>Eukaryota</taxon>
        <taxon>Metazoa</taxon>
        <taxon>Ecdysozoa</taxon>
        <taxon>Arthropoda</taxon>
        <taxon>Hexapoda</taxon>
        <taxon>Insecta</taxon>
        <taxon>Pterygota</taxon>
        <taxon>Neoptera</taxon>
        <taxon>Paraneoptera</taxon>
        <taxon>Psocodea</taxon>
        <taxon>Troctomorpha</taxon>
        <taxon>Phthiraptera</taxon>
        <taxon>Amblycera</taxon>
        <taxon>Menoponidae</taxon>
        <taxon>Menopon</taxon>
    </lineage>
</organism>
<sequence>MDAETFMFADYGNTSLNSSLPDGNRTSNDTGVYVQQPGINMLIPIVAYCIMFVVAAAGNVTVLVTLLRVQRKSRVNLLLLHLTIADLIVTFFMIPMEVMWRVTNQWRAGNVMCKLFMVIRAFGPYLSSNILVCITLDRYFVILYPLRISGAMRRGKMMLAFAWAYSFVCAFPQSIVFKVLQHPADPNFHQCVTFGAFFTETQEMLYNIFCLAVIYFIPLSIIIFSYSCILYEISNKSRENAEDYKGGKPVDADKGRIRLRKSDTSTIARAKSRTLKMTITIVVAFIWCWTPYVVMTLWYMLDRTSAQNVDKQLQEILFLMAVSNSCVNPLVYGSYALNLKTNCRRFGIPAFYGNHLRRRSTIEKMFLNPRGSRSM</sequence>
<evidence type="ECO:0000256" key="3">
    <source>
        <dbReference type="ARBA" id="ARBA00022692"/>
    </source>
</evidence>
<evidence type="ECO:0000256" key="1">
    <source>
        <dbReference type="ARBA" id="ARBA00004651"/>
    </source>
</evidence>
<dbReference type="EMBL" id="JARGDH010000004">
    <property type="protein sequence ID" value="KAL0270660.1"/>
    <property type="molecule type" value="Genomic_DNA"/>
</dbReference>
<gene>
    <name evidence="12" type="ORF">PYX00_007998</name>
</gene>
<keyword evidence="7 10" id="KW-0675">Receptor</keyword>
<feature type="transmembrane region" description="Helical" evidence="10">
    <location>
        <begin position="79"/>
        <end position="102"/>
    </location>
</feature>
<dbReference type="SUPFAM" id="SSF81321">
    <property type="entry name" value="Family A G protein-coupled receptor-like"/>
    <property type="match status" value="1"/>
</dbReference>
<comment type="caution">
    <text evidence="12">The sequence shown here is derived from an EMBL/GenBank/DDBJ whole genome shotgun (WGS) entry which is preliminary data.</text>
</comment>
<evidence type="ECO:0000256" key="8">
    <source>
        <dbReference type="ARBA" id="ARBA00023180"/>
    </source>
</evidence>
<feature type="transmembrane region" description="Helical" evidence="10">
    <location>
        <begin position="122"/>
        <end position="146"/>
    </location>
</feature>
<accession>A0AAW2HLG2</accession>
<dbReference type="GO" id="GO:0005886">
    <property type="term" value="C:plasma membrane"/>
    <property type="evidence" value="ECO:0007669"/>
    <property type="project" value="UniProtKB-SubCell"/>
</dbReference>
<dbReference type="GO" id="GO:0042277">
    <property type="term" value="F:peptide binding"/>
    <property type="evidence" value="ECO:0007669"/>
    <property type="project" value="TreeGrafter"/>
</dbReference>
<dbReference type="PRINTS" id="PR00896">
    <property type="entry name" value="VASOPRESSINR"/>
</dbReference>
<keyword evidence="2" id="KW-1003">Cell membrane</keyword>
<evidence type="ECO:0000256" key="7">
    <source>
        <dbReference type="ARBA" id="ARBA00023170"/>
    </source>
</evidence>
<dbReference type="GO" id="GO:0032870">
    <property type="term" value="P:cellular response to hormone stimulus"/>
    <property type="evidence" value="ECO:0007669"/>
    <property type="project" value="TreeGrafter"/>
</dbReference>
<dbReference type="Pfam" id="PF00001">
    <property type="entry name" value="7tm_1"/>
    <property type="match status" value="1"/>
</dbReference>
<dbReference type="AlphaFoldDB" id="A0AAW2HLG2"/>
<evidence type="ECO:0000256" key="10">
    <source>
        <dbReference type="RuleBase" id="RU046427"/>
    </source>
</evidence>
<dbReference type="CDD" id="cd15382">
    <property type="entry name" value="7tmA_AKHR"/>
    <property type="match status" value="1"/>
</dbReference>
<dbReference type="Gene3D" id="1.20.1070.10">
    <property type="entry name" value="Rhodopsin 7-helix transmembrane proteins"/>
    <property type="match status" value="1"/>
</dbReference>